<evidence type="ECO:0000259" key="4">
    <source>
        <dbReference type="PROSITE" id="PS51763"/>
    </source>
</evidence>
<comment type="caution">
    <text evidence="5">The sequence shown here is derived from an EMBL/GenBank/DDBJ whole genome shotgun (WGS) entry which is preliminary data.</text>
</comment>
<dbReference type="EMBL" id="MCOG01000112">
    <property type="protein sequence ID" value="ORY44956.1"/>
    <property type="molecule type" value="Genomic_DNA"/>
</dbReference>
<keyword evidence="6" id="KW-1185">Reference proteome</keyword>
<evidence type="ECO:0000256" key="1">
    <source>
        <dbReference type="ARBA" id="ARBA00022729"/>
    </source>
</evidence>
<dbReference type="InterPro" id="IPR009034">
    <property type="entry name" value="Dockerin_dom_fun_sf"/>
</dbReference>
<proteinExistence type="predicted"/>
<feature type="non-terminal residue" evidence="5">
    <location>
        <position position="1"/>
    </location>
</feature>
<dbReference type="GO" id="GO:0016787">
    <property type="term" value="F:hydrolase activity"/>
    <property type="evidence" value="ECO:0007669"/>
    <property type="project" value="UniProtKB-KW"/>
</dbReference>
<sequence length="73" mass="8080">LGFSCCYNKDTQTEHIDEIGNWGIENDKLCGIGYERCSWNAIGYACCSSVNPNVVYSDGNGDWGFEDGQWCGI</sequence>
<feature type="non-terminal residue" evidence="5">
    <location>
        <position position="73"/>
    </location>
</feature>
<feature type="domain" description="CBM10" evidence="4">
    <location>
        <begin position="36"/>
        <end position="73"/>
    </location>
</feature>
<protein>
    <recommendedName>
        <fullName evidence="4">CBM10 domain-containing protein</fullName>
    </recommendedName>
</protein>
<dbReference type="InterPro" id="IPR002883">
    <property type="entry name" value="CBM10/Dockerin_dom"/>
</dbReference>
<keyword evidence="2" id="KW-0677">Repeat</keyword>
<evidence type="ECO:0000313" key="6">
    <source>
        <dbReference type="Proteomes" id="UP000193920"/>
    </source>
</evidence>
<evidence type="ECO:0000256" key="3">
    <source>
        <dbReference type="ARBA" id="ARBA00022801"/>
    </source>
</evidence>
<gene>
    <name evidence="5" type="ORF">LY90DRAFT_372580</name>
</gene>
<dbReference type="Proteomes" id="UP000193920">
    <property type="component" value="Unassembled WGS sequence"/>
</dbReference>
<keyword evidence="1" id="KW-0732">Signal</keyword>
<keyword evidence="3" id="KW-0378">Hydrolase</keyword>
<name>A0A1Y2CDG1_9FUNG</name>
<accession>A0A1Y2CDG1</accession>
<dbReference type="PROSITE" id="PS51763">
    <property type="entry name" value="CBM10"/>
    <property type="match status" value="1"/>
</dbReference>
<reference evidence="5 6" key="1">
    <citation type="submission" date="2016-08" db="EMBL/GenBank/DDBJ databases">
        <title>A Parts List for Fungal Cellulosomes Revealed by Comparative Genomics.</title>
        <authorList>
            <consortium name="DOE Joint Genome Institute"/>
            <person name="Haitjema C.H."/>
            <person name="Gilmore S.P."/>
            <person name="Henske J.K."/>
            <person name="Solomon K.V."/>
            <person name="De Groot R."/>
            <person name="Kuo A."/>
            <person name="Mondo S.J."/>
            <person name="Salamov A.A."/>
            <person name="Labutti K."/>
            <person name="Zhao Z."/>
            <person name="Chiniquy J."/>
            <person name="Barry K."/>
            <person name="Brewer H.M."/>
            <person name="Purvine S.O."/>
            <person name="Wright A.T."/>
            <person name="Boxma B."/>
            <person name="Van Alen T."/>
            <person name="Hackstein J.H."/>
            <person name="Baker S.E."/>
            <person name="Grigoriev I.V."/>
            <person name="O'Malley M.A."/>
        </authorList>
    </citation>
    <scope>NUCLEOTIDE SEQUENCE [LARGE SCALE GENOMIC DNA]</scope>
    <source>
        <strain evidence="5 6">G1</strain>
    </source>
</reference>
<dbReference type="SUPFAM" id="SSF64571">
    <property type="entry name" value="Cellulose docking domain, dockering"/>
    <property type="match status" value="2"/>
</dbReference>
<dbReference type="AlphaFoldDB" id="A0A1Y2CDG1"/>
<organism evidence="5 6">
    <name type="scientific">Neocallimastix californiae</name>
    <dbReference type="NCBI Taxonomy" id="1754190"/>
    <lineage>
        <taxon>Eukaryota</taxon>
        <taxon>Fungi</taxon>
        <taxon>Fungi incertae sedis</taxon>
        <taxon>Chytridiomycota</taxon>
        <taxon>Chytridiomycota incertae sedis</taxon>
        <taxon>Neocallimastigomycetes</taxon>
        <taxon>Neocallimastigales</taxon>
        <taxon>Neocallimastigaceae</taxon>
        <taxon>Neocallimastix</taxon>
    </lineage>
</organism>
<evidence type="ECO:0000256" key="2">
    <source>
        <dbReference type="ARBA" id="ARBA00022737"/>
    </source>
</evidence>
<dbReference type="Pfam" id="PF02013">
    <property type="entry name" value="CBM_10"/>
    <property type="match status" value="2"/>
</dbReference>
<evidence type="ECO:0000313" key="5">
    <source>
        <dbReference type="EMBL" id="ORY44956.1"/>
    </source>
</evidence>
<dbReference type="Gene3D" id="3.90.1220.10">
    <property type="entry name" value="Cellulose docking domain, dockering"/>
    <property type="match status" value="2"/>
</dbReference>